<dbReference type="EC" id="5.2.1.8" evidence="6"/>
<evidence type="ECO:0000256" key="7">
    <source>
        <dbReference type="SAM" id="SignalP"/>
    </source>
</evidence>
<dbReference type="PANTHER" id="PTHR43811:SF57">
    <property type="entry name" value="FKBP-TYPE PEPTIDYL-PROLYL CIS-TRANS ISOMERASE FKPA-RELATED"/>
    <property type="match status" value="1"/>
</dbReference>
<dbReference type="GO" id="GO:0006457">
    <property type="term" value="P:protein folding"/>
    <property type="evidence" value="ECO:0007669"/>
    <property type="project" value="InterPro"/>
</dbReference>
<dbReference type="Pfam" id="PF01346">
    <property type="entry name" value="FKBP_N"/>
    <property type="match status" value="1"/>
</dbReference>
<evidence type="ECO:0000256" key="1">
    <source>
        <dbReference type="ARBA" id="ARBA00000971"/>
    </source>
</evidence>
<evidence type="ECO:0000313" key="9">
    <source>
        <dbReference type="EMBL" id="SHE41250.1"/>
    </source>
</evidence>
<keyword evidence="10" id="KW-1185">Reference proteome</keyword>
<dbReference type="InterPro" id="IPR000774">
    <property type="entry name" value="PPIase_FKBP_N"/>
</dbReference>
<dbReference type="GO" id="GO:0003755">
    <property type="term" value="F:peptidyl-prolyl cis-trans isomerase activity"/>
    <property type="evidence" value="ECO:0007669"/>
    <property type="project" value="UniProtKB-UniRule"/>
</dbReference>
<comment type="catalytic activity">
    <reaction evidence="1 5 6">
        <text>[protein]-peptidylproline (omega=180) = [protein]-peptidylproline (omega=0)</text>
        <dbReference type="Rhea" id="RHEA:16237"/>
        <dbReference type="Rhea" id="RHEA-COMP:10747"/>
        <dbReference type="Rhea" id="RHEA-COMP:10748"/>
        <dbReference type="ChEBI" id="CHEBI:83833"/>
        <dbReference type="ChEBI" id="CHEBI:83834"/>
        <dbReference type="EC" id="5.2.1.8"/>
    </reaction>
</comment>
<gene>
    <name evidence="9" type="ORF">SAMN02745204_00398</name>
</gene>
<dbReference type="PANTHER" id="PTHR43811">
    <property type="entry name" value="FKBP-TYPE PEPTIDYL-PROLYL CIS-TRANS ISOMERASE FKPA"/>
    <property type="match status" value="1"/>
</dbReference>
<evidence type="ECO:0000256" key="5">
    <source>
        <dbReference type="PROSITE-ProRule" id="PRU00277"/>
    </source>
</evidence>
<dbReference type="Pfam" id="PF00254">
    <property type="entry name" value="FKBP_C"/>
    <property type="match status" value="1"/>
</dbReference>
<dbReference type="RefSeq" id="WP_072754955.1">
    <property type="nucleotide sequence ID" value="NZ_FQUK01000004.1"/>
</dbReference>
<evidence type="ECO:0000256" key="3">
    <source>
        <dbReference type="ARBA" id="ARBA00023110"/>
    </source>
</evidence>
<keyword evidence="4 5" id="KW-0413">Isomerase</keyword>
<keyword evidence="7" id="KW-0732">Signal</keyword>
<dbReference type="OrthoDB" id="9814548at2"/>
<dbReference type="SUPFAM" id="SSF54534">
    <property type="entry name" value="FKBP-like"/>
    <property type="match status" value="1"/>
</dbReference>
<dbReference type="InterPro" id="IPR036944">
    <property type="entry name" value="PPIase_FKBP_N_sf"/>
</dbReference>
<dbReference type="InterPro" id="IPR001179">
    <property type="entry name" value="PPIase_FKBP_dom"/>
</dbReference>
<dbReference type="AlphaFoldDB" id="A0A1M4TA19"/>
<evidence type="ECO:0000313" key="10">
    <source>
        <dbReference type="Proteomes" id="UP000242857"/>
    </source>
</evidence>
<sequence>MRVSWWPKAVCLALMLLVGGVQAQETPAGDDREAVGYMLGLDAGRSIGPGLPDMDPAAFQRAVENAMAGGAPLLPPADAKAVWQGLVANIAARKAGKPVGQVDRVKVGLLLGGTVGQTLRETRGLFDMSMFLRGVQDGADPAATPALAQERIEQARRWLSAYLEQQRAEARQRQGDDARAQEQAFLTKNRTVKGVFVTPSGLQYQILRQGDGVRPRPGQRVRVHYVGMLLDGTVFDSSYARGEPAEFGLDQVIKGWSEGVAMMPVGAKYRFWVPAALGYGERGAPPAIPPNATLVFEVELLGVE</sequence>
<reference evidence="10" key="1">
    <citation type="submission" date="2016-11" db="EMBL/GenBank/DDBJ databases">
        <authorList>
            <person name="Varghese N."/>
            <person name="Submissions S."/>
        </authorList>
    </citation>
    <scope>NUCLEOTIDE SEQUENCE [LARGE SCALE GENOMIC DNA]</scope>
    <source>
        <strain evidence="10">DSM 14834</strain>
    </source>
</reference>
<dbReference type="PROSITE" id="PS50059">
    <property type="entry name" value="FKBP_PPIASE"/>
    <property type="match status" value="1"/>
</dbReference>
<evidence type="ECO:0000256" key="2">
    <source>
        <dbReference type="ARBA" id="ARBA00006577"/>
    </source>
</evidence>
<dbReference type="Gene3D" id="1.10.287.460">
    <property type="entry name" value="Peptidyl-prolyl cis-trans isomerase, FKBP-type, N-terminal domain"/>
    <property type="match status" value="2"/>
</dbReference>
<dbReference type="FunFam" id="3.10.50.40:FF:000006">
    <property type="entry name" value="Peptidyl-prolyl cis-trans isomerase"/>
    <property type="match status" value="1"/>
</dbReference>
<dbReference type="STRING" id="213588.SAMN02745204_00398"/>
<proteinExistence type="inferred from homology"/>
<dbReference type="EMBL" id="FQUK01000004">
    <property type="protein sequence ID" value="SHE41250.1"/>
    <property type="molecule type" value="Genomic_DNA"/>
</dbReference>
<name>A0A1M4TA19_9GAMM</name>
<feature type="chain" id="PRO_5009907483" description="Peptidyl-prolyl cis-trans isomerase" evidence="7">
    <location>
        <begin position="24"/>
        <end position="304"/>
    </location>
</feature>
<keyword evidence="3 5" id="KW-0697">Rotamase</keyword>
<dbReference type="Gene3D" id="3.10.50.40">
    <property type="match status" value="1"/>
</dbReference>
<evidence type="ECO:0000259" key="8">
    <source>
        <dbReference type="PROSITE" id="PS50059"/>
    </source>
</evidence>
<feature type="signal peptide" evidence="7">
    <location>
        <begin position="1"/>
        <end position="23"/>
    </location>
</feature>
<evidence type="ECO:0000256" key="6">
    <source>
        <dbReference type="RuleBase" id="RU003915"/>
    </source>
</evidence>
<protein>
    <recommendedName>
        <fullName evidence="6">Peptidyl-prolyl cis-trans isomerase</fullName>
        <ecNumber evidence="6">5.2.1.8</ecNumber>
    </recommendedName>
</protein>
<organism evidence="9 10">
    <name type="scientific">Thermomonas hydrothermalis</name>
    <dbReference type="NCBI Taxonomy" id="213588"/>
    <lineage>
        <taxon>Bacteria</taxon>
        <taxon>Pseudomonadati</taxon>
        <taxon>Pseudomonadota</taxon>
        <taxon>Gammaproteobacteria</taxon>
        <taxon>Lysobacterales</taxon>
        <taxon>Lysobacteraceae</taxon>
        <taxon>Thermomonas</taxon>
    </lineage>
</organism>
<dbReference type="InterPro" id="IPR046357">
    <property type="entry name" value="PPIase_dom_sf"/>
</dbReference>
<accession>A0A1M4TA19</accession>
<comment type="similarity">
    <text evidence="2 6">Belongs to the FKBP-type PPIase family.</text>
</comment>
<feature type="domain" description="PPIase FKBP-type" evidence="8">
    <location>
        <begin position="218"/>
        <end position="304"/>
    </location>
</feature>
<dbReference type="Proteomes" id="UP000242857">
    <property type="component" value="Unassembled WGS sequence"/>
</dbReference>
<evidence type="ECO:0000256" key="4">
    <source>
        <dbReference type="ARBA" id="ARBA00023235"/>
    </source>
</evidence>